<dbReference type="STRING" id="75913.A0A0K0FCB1"/>
<keyword evidence="1" id="KW-0732">Signal</keyword>
<reference evidence="3" key="2">
    <citation type="submission" date="2015-08" db="UniProtKB">
        <authorList>
            <consortium name="WormBaseParasite"/>
        </authorList>
    </citation>
    <scope>IDENTIFICATION</scope>
</reference>
<dbReference type="Proteomes" id="UP000035680">
    <property type="component" value="Unassembled WGS sequence"/>
</dbReference>
<organism evidence="2 3">
    <name type="scientific">Strongyloides venezuelensis</name>
    <name type="common">Threadworm</name>
    <dbReference type="NCBI Taxonomy" id="75913"/>
    <lineage>
        <taxon>Eukaryota</taxon>
        <taxon>Metazoa</taxon>
        <taxon>Ecdysozoa</taxon>
        <taxon>Nematoda</taxon>
        <taxon>Chromadorea</taxon>
        <taxon>Rhabditida</taxon>
        <taxon>Tylenchina</taxon>
        <taxon>Panagrolaimomorpha</taxon>
        <taxon>Strongyloidoidea</taxon>
        <taxon>Strongyloididae</taxon>
        <taxon>Strongyloides</taxon>
    </lineage>
</organism>
<dbReference type="AlphaFoldDB" id="A0A0K0FCB1"/>
<proteinExistence type="predicted"/>
<dbReference type="WBParaSite" id="SVE_0647600.1">
    <property type="protein sequence ID" value="SVE_0647600.1"/>
    <property type="gene ID" value="SVE_0647600"/>
</dbReference>
<evidence type="ECO:0000313" key="2">
    <source>
        <dbReference type="Proteomes" id="UP000035680"/>
    </source>
</evidence>
<name>A0A0K0FCB1_STRVS</name>
<accession>A0A0K0FCB1</accession>
<feature type="signal peptide" evidence="1">
    <location>
        <begin position="1"/>
        <end position="26"/>
    </location>
</feature>
<reference evidence="2" key="1">
    <citation type="submission" date="2014-07" db="EMBL/GenBank/DDBJ databases">
        <authorList>
            <person name="Martin A.A"/>
            <person name="De Silva N."/>
        </authorList>
    </citation>
    <scope>NUCLEOTIDE SEQUENCE</scope>
</reference>
<sequence length="113" mass="13175">MLSKHDIRAFMFISSRVKILLTLLLCKECLINLKKSNENLENEERGKPAFVLNNNKLRKAVEADSRTTVRKFAKELNVLNSTIFNHLKEIEKIKKTRQMGTSRIKRLSKIFSL</sequence>
<evidence type="ECO:0000313" key="3">
    <source>
        <dbReference type="WBParaSite" id="SVE_0647600.1"/>
    </source>
</evidence>
<evidence type="ECO:0000256" key="1">
    <source>
        <dbReference type="SAM" id="SignalP"/>
    </source>
</evidence>
<feature type="chain" id="PRO_5005329476" evidence="1">
    <location>
        <begin position="27"/>
        <end position="113"/>
    </location>
</feature>
<keyword evidence="2" id="KW-1185">Reference proteome</keyword>
<protein>
    <submittedName>
        <fullName evidence="3">HTH_Tnp_IS630 domain-containing protein</fullName>
    </submittedName>
</protein>